<proteinExistence type="predicted"/>
<sequence length="70" mass="7874">MEERRVTRGVTKPKGSYKDLGLNMPRNAEDLASDTTLPRTRPVCPGQVVSVFIVVLFTPSKLEHRQPDTH</sequence>
<organism evidence="2 3">
    <name type="scientific">Romanomermis culicivorax</name>
    <name type="common">Nematode worm</name>
    <dbReference type="NCBI Taxonomy" id="13658"/>
    <lineage>
        <taxon>Eukaryota</taxon>
        <taxon>Metazoa</taxon>
        <taxon>Ecdysozoa</taxon>
        <taxon>Nematoda</taxon>
        <taxon>Enoplea</taxon>
        <taxon>Dorylaimia</taxon>
        <taxon>Mermithida</taxon>
        <taxon>Mermithoidea</taxon>
        <taxon>Mermithidae</taxon>
        <taxon>Romanomermis</taxon>
    </lineage>
</organism>
<accession>A0A915KIB7</accession>
<evidence type="ECO:0000313" key="3">
    <source>
        <dbReference type="WBParaSite" id="nRc.2.0.1.t38574-RA"/>
    </source>
</evidence>
<protein>
    <submittedName>
        <fullName evidence="3">Uncharacterized protein</fullName>
    </submittedName>
</protein>
<name>A0A915KIB7_ROMCU</name>
<dbReference type="Proteomes" id="UP000887565">
    <property type="component" value="Unplaced"/>
</dbReference>
<dbReference type="AlphaFoldDB" id="A0A915KIB7"/>
<reference evidence="3" key="1">
    <citation type="submission" date="2022-11" db="UniProtKB">
        <authorList>
            <consortium name="WormBaseParasite"/>
        </authorList>
    </citation>
    <scope>IDENTIFICATION</scope>
</reference>
<keyword evidence="2" id="KW-1185">Reference proteome</keyword>
<evidence type="ECO:0000313" key="2">
    <source>
        <dbReference type="Proteomes" id="UP000887565"/>
    </source>
</evidence>
<dbReference type="WBParaSite" id="nRc.2.0.1.t38574-RA">
    <property type="protein sequence ID" value="nRc.2.0.1.t38574-RA"/>
    <property type="gene ID" value="nRc.2.0.1.g38574"/>
</dbReference>
<evidence type="ECO:0000256" key="1">
    <source>
        <dbReference type="SAM" id="MobiDB-lite"/>
    </source>
</evidence>
<feature type="region of interest" description="Disordered" evidence="1">
    <location>
        <begin position="1"/>
        <end position="24"/>
    </location>
</feature>